<dbReference type="EMBL" id="BAABLW010000007">
    <property type="protein sequence ID" value="GAA4920569.1"/>
    <property type="molecule type" value="Genomic_DNA"/>
</dbReference>
<comment type="caution">
    <text evidence="2">The sequence shown here is derived from an EMBL/GenBank/DDBJ whole genome shotgun (WGS) entry which is preliminary data.</text>
</comment>
<evidence type="ECO:0000256" key="1">
    <source>
        <dbReference type="SAM" id="MobiDB-lite"/>
    </source>
</evidence>
<keyword evidence="3" id="KW-1185">Reference proteome</keyword>
<feature type="region of interest" description="Disordered" evidence="1">
    <location>
        <begin position="34"/>
        <end position="81"/>
    </location>
</feature>
<sequence>MTTLELIPGPLRALRYTPLTVWAPADCAESVEPVFEELEPTEPELEDPEEADSEDDPEEDEPVPVEVLPPTGSRYAPWDHT</sequence>
<proteinExistence type="predicted"/>
<accession>A0ABP9FWM5</accession>
<gene>
    <name evidence="2" type="ORF">GCM10025790_15810</name>
</gene>
<evidence type="ECO:0000313" key="2">
    <source>
        <dbReference type="EMBL" id="GAA4920569.1"/>
    </source>
</evidence>
<reference evidence="3" key="1">
    <citation type="journal article" date="2019" name="Int. J. Syst. Evol. Microbiol.">
        <title>The Global Catalogue of Microorganisms (GCM) 10K type strain sequencing project: providing services to taxonomists for standard genome sequencing and annotation.</title>
        <authorList>
            <consortium name="The Broad Institute Genomics Platform"/>
            <consortium name="The Broad Institute Genome Sequencing Center for Infectious Disease"/>
            <person name="Wu L."/>
            <person name="Ma J."/>
        </authorList>
    </citation>
    <scope>NUCLEOTIDE SEQUENCE [LARGE SCALE GENOMIC DNA]</scope>
    <source>
        <strain evidence="3">JCM 19129</strain>
    </source>
</reference>
<evidence type="ECO:0000313" key="3">
    <source>
        <dbReference type="Proteomes" id="UP001500368"/>
    </source>
</evidence>
<protein>
    <submittedName>
        <fullName evidence="2">Uncharacterized protein</fullName>
    </submittedName>
</protein>
<organism evidence="2 3">
    <name type="scientific">Nesterenkonia rhizosphaerae</name>
    <dbReference type="NCBI Taxonomy" id="1348272"/>
    <lineage>
        <taxon>Bacteria</taxon>
        <taxon>Bacillati</taxon>
        <taxon>Actinomycetota</taxon>
        <taxon>Actinomycetes</taxon>
        <taxon>Micrococcales</taxon>
        <taxon>Micrococcaceae</taxon>
        <taxon>Nesterenkonia</taxon>
    </lineage>
</organism>
<dbReference type="Proteomes" id="UP001500368">
    <property type="component" value="Unassembled WGS sequence"/>
</dbReference>
<feature type="compositionally biased region" description="Acidic residues" evidence="1">
    <location>
        <begin position="34"/>
        <end position="63"/>
    </location>
</feature>
<name>A0ABP9FWM5_9MICC</name>